<dbReference type="Proteomes" id="UP000297609">
    <property type="component" value="Unassembled WGS sequence"/>
</dbReference>
<organism evidence="1 2">
    <name type="scientific">Leptospira kemamanensis</name>
    <dbReference type="NCBI Taxonomy" id="2484942"/>
    <lineage>
        <taxon>Bacteria</taxon>
        <taxon>Pseudomonadati</taxon>
        <taxon>Spirochaetota</taxon>
        <taxon>Spirochaetia</taxon>
        <taxon>Leptospirales</taxon>
        <taxon>Leptospiraceae</taxon>
        <taxon>Leptospira</taxon>
    </lineage>
</organism>
<comment type="caution">
    <text evidence="1">The sequence shown here is derived from an EMBL/GenBank/DDBJ whole genome shotgun (WGS) entry which is preliminary data.</text>
</comment>
<dbReference type="EMBL" id="RQGG01000050">
    <property type="protein sequence ID" value="TGL47245.1"/>
    <property type="molecule type" value="Genomic_DNA"/>
</dbReference>
<accession>A0A4R9JM66</accession>
<proteinExistence type="predicted"/>
<reference evidence="1" key="1">
    <citation type="journal article" date="2019" name="PLoS Negl. Trop. Dis.">
        <title>Revisiting the worldwide diversity of Leptospira species in the environment.</title>
        <authorList>
            <person name="Vincent A.T."/>
            <person name="Schiettekatte O."/>
            <person name="Bourhy P."/>
            <person name="Veyrier F.J."/>
            <person name="Picardeau M."/>
        </authorList>
    </citation>
    <scope>NUCLEOTIDE SEQUENCE [LARGE SCALE GENOMIC DNA]</scope>
    <source>
        <strain evidence="1">201702454</strain>
    </source>
</reference>
<name>A0A4R9JM66_9LEPT</name>
<dbReference type="OrthoDB" id="344806at2"/>
<dbReference type="AlphaFoldDB" id="A0A4R9JM66"/>
<sequence length="215" mass="25113">MKHSILLLIVLNTFTYCKEKGVILPQAEEEDPFRIILERGCVPNPEKNQSCLRKKEELSCYETLENLKKSKLDKIFFNKIWMGEDKQTLFYHIDSKGNLKIFEGGPDKLPHERHLAGSGKIYHHQNQWYYEQSCTSDACDNFKIPILYLDCALTTNFNDQGALRIIEFGNHDYVDEDKINNKEKYKIITFIQQKPVPSQIFHFFISTPVPPRPSP</sequence>
<evidence type="ECO:0000313" key="1">
    <source>
        <dbReference type="EMBL" id="TGL47245.1"/>
    </source>
</evidence>
<gene>
    <name evidence="1" type="ORF">EHQ59_16610</name>
</gene>
<keyword evidence="2" id="KW-1185">Reference proteome</keyword>
<dbReference type="RefSeq" id="WP_135620976.1">
    <property type="nucleotide sequence ID" value="NZ_RQGG01000050.1"/>
</dbReference>
<protein>
    <submittedName>
        <fullName evidence="1">Uncharacterized protein</fullName>
    </submittedName>
</protein>
<evidence type="ECO:0000313" key="2">
    <source>
        <dbReference type="Proteomes" id="UP000297609"/>
    </source>
</evidence>